<evidence type="ECO:0000313" key="2">
    <source>
        <dbReference type="Proteomes" id="UP001281147"/>
    </source>
</evidence>
<keyword evidence="2" id="KW-1185">Reference proteome</keyword>
<proteinExistence type="predicted"/>
<name>A0ACC3MLB5_9PEZI</name>
<accession>A0ACC3MLB5</accession>
<gene>
    <name evidence="1" type="ORF">LTR37_017087</name>
</gene>
<dbReference type="Proteomes" id="UP001281147">
    <property type="component" value="Unassembled WGS sequence"/>
</dbReference>
<comment type="caution">
    <text evidence="1">The sequence shown here is derived from an EMBL/GenBank/DDBJ whole genome shotgun (WGS) entry which is preliminary data.</text>
</comment>
<sequence length="207" mass="22313">MSKAEEESLDEGGSCNAFFIRRHITSGASMPYAFPLDSTTVLIPSVAPESSVEISAVNNKEPREEQSSDIPAKHGVAPHEAITAKRFDSDISAFSSAPRTLTSGTYQHQGSFARYADNVSPFSQLPAPAPSTPLFPFPKFRRSERIRKLATASVASCAGPPNDAKGVKRGHRNISGGDGDRPSFGQPAQDHLPEHDQNQPTKRTKIV</sequence>
<protein>
    <submittedName>
        <fullName evidence="1">Uncharacterized protein</fullName>
    </submittedName>
</protein>
<organism evidence="1 2">
    <name type="scientific">Vermiconidia calcicola</name>
    <dbReference type="NCBI Taxonomy" id="1690605"/>
    <lineage>
        <taxon>Eukaryota</taxon>
        <taxon>Fungi</taxon>
        <taxon>Dikarya</taxon>
        <taxon>Ascomycota</taxon>
        <taxon>Pezizomycotina</taxon>
        <taxon>Dothideomycetes</taxon>
        <taxon>Dothideomycetidae</taxon>
        <taxon>Mycosphaerellales</taxon>
        <taxon>Extremaceae</taxon>
        <taxon>Vermiconidia</taxon>
    </lineage>
</organism>
<reference evidence="1" key="1">
    <citation type="submission" date="2023-07" db="EMBL/GenBank/DDBJ databases">
        <title>Black Yeasts Isolated from many extreme environments.</title>
        <authorList>
            <person name="Coleine C."/>
            <person name="Stajich J.E."/>
            <person name="Selbmann L."/>
        </authorList>
    </citation>
    <scope>NUCLEOTIDE SEQUENCE</scope>
    <source>
        <strain evidence="1">CCFEE 5714</strain>
    </source>
</reference>
<dbReference type="EMBL" id="JAUTXU010000214">
    <property type="protein sequence ID" value="KAK3698129.1"/>
    <property type="molecule type" value="Genomic_DNA"/>
</dbReference>
<evidence type="ECO:0000313" key="1">
    <source>
        <dbReference type="EMBL" id="KAK3698129.1"/>
    </source>
</evidence>